<keyword evidence="2" id="KW-1185">Reference proteome</keyword>
<dbReference type="Proteomes" id="UP000187406">
    <property type="component" value="Unassembled WGS sequence"/>
</dbReference>
<dbReference type="PANTHER" id="PTHR37263:SF2">
    <property type="entry name" value="EXPRESSED PROTEIN"/>
    <property type="match status" value="1"/>
</dbReference>
<dbReference type="InParanoid" id="A0A1Q3DGE2"/>
<reference evidence="2" key="1">
    <citation type="submission" date="2016-04" db="EMBL/GenBank/DDBJ databases">
        <title>Cephalotus genome sequencing.</title>
        <authorList>
            <person name="Fukushima K."/>
            <person name="Hasebe M."/>
            <person name="Fang X."/>
        </authorList>
    </citation>
    <scope>NUCLEOTIDE SEQUENCE [LARGE SCALE GENOMIC DNA]</scope>
    <source>
        <strain evidence="2">cv. St1</strain>
    </source>
</reference>
<dbReference type="PANTHER" id="PTHR37263">
    <property type="entry name" value="EXPRESSED PROTEIN"/>
    <property type="match status" value="1"/>
</dbReference>
<evidence type="ECO:0000313" key="2">
    <source>
        <dbReference type="Proteomes" id="UP000187406"/>
    </source>
</evidence>
<gene>
    <name evidence="1" type="ORF">CFOL_v3_34915</name>
</gene>
<name>A0A1Q3DGE2_CEPFO</name>
<evidence type="ECO:0000313" key="1">
    <source>
        <dbReference type="EMBL" id="GAV91521.1"/>
    </source>
</evidence>
<organism evidence="1 2">
    <name type="scientific">Cephalotus follicularis</name>
    <name type="common">Albany pitcher plant</name>
    <dbReference type="NCBI Taxonomy" id="3775"/>
    <lineage>
        <taxon>Eukaryota</taxon>
        <taxon>Viridiplantae</taxon>
        <taxon>Streptophyta</taxon>
        <taxon>Embryophyta</taxon>
        <taxon>Tracheophyta</taxon>
        <taxon>Spermatophyta</taxon>
        <taxon>Magnoliopsida</taxon>
        <taxon>eudicotyledons</taxon>
        <taxon>Gunneridae</taxon>
        <taxon>Pentapetalae</taxon>
        <taxon>rosids</taxon>
        <taxon>fabids</taxon>
        <taxon>Oxalidales</taxon>
        <taxon>Cephalotaceae</taxon>
        <taxon>Cephalotus</taxon>
    </lineage>
</organism>
<comment type="caution">
    <text evidence="1">The sequence shown here is derived from an EMBL/GenBank/DDBJ whole genome shotgun (WGS) entry which is preliminary data.</text>
</comment>
<accession>A0A1Q3DGE2</accession>
<dbReference type="EMBL" id="BDDD01007566">
    <property type="protein sequence ID" value="GAV91521.1"/>
    <property type="molecule type" value="Genomic_DNA"/>
</dbReference>
<proteinExistence type="predicted"/>
<dbReference type="OrthoDB" id="1927320at2759"/>
<dbReference type="AlphaFoldDB" id="A0A1Q3DGE2"/>
<sequence>MHLWPSMSIRDSFKMAYLNKVEWNFHRMNIEKQKSPRNQQKLLDKEPKNIDVAVSETPTSSNASLGASVICKEILMLLYCCFCCGGNLISLSLSLSPLVLFETYKICSFVNGFELFFKFELGVFLVFNLNGCCRIG</sequence>
<dbReference type="FunCoup" id="A0A1Q3DGE2">
    <property type="interactions" value="39"/>
</dbReference>
<protein>
    <submittedName>
        <fullName evidence="1">Uncharacterized protein</fullName>
    </submittedName>
</protein>